<gene>
    <name evidence="1" type="ORF">D4764_16G0009110</name>
</gene>
<evidence type="ECO:0000313" key="1">
    <source>
        <dbReference type="EMBL" id="TWW72414.1"/>
    </source>
</evidence>
<organism evidence="1 2">
    <name type="scientific">Takifugu flavidus</name>
    <name type="common">sansaifugu</name>
    <dbReference type="NCBI Taxonomy" id="433684"/>
    <lineage>
        <taxon>Eukaryota</taxon>
        <taxon>Metazoa</taxon>
        <taxon>Chordata</taxon>
        <taxon>Craniata</taxon>
        <taxon>Vertebrata</taxon>
        <taxon>Euteleostomi</taxon>
        <taxon>Actinopterygii</taxon>
        <taxon>Neopterygii</taxon>
        <taxon>Teleostei</taxon>
        <taxon>Neoteleostei</taxon>
        <taxon>Acanthomorphata</taxon>
        <taxon>Eupercaria</taxon>
        <taxon>Tetraodontiformes</taxon>
        <taxon>Tetradontoidea</taxon>
        <taxon>Tetraodontidae</taxon>
        <taxon>Takifugu</taxon>
    </lineage>
</organism>
<dbReference type="EMBL" id="RHFK02000008">
    <property type="protein sequence ID" value="TWW72414.1"/>
    <property type="molecule type" value="Genomic_DNA"/>
</dbReference>
<keyword evidence="2" id="KW-1185">Reference proteome</keyword>
<dbReference type="Proteomes" id="UP000324091">
    <property type="component" value="Chromosome 16"/>
</dbReference>
<feature type="non-terminal residue" evidence="1">
    <location>
        <position position="1"/>
    </location>
</feature>
<name>A0A5C6NY20_9TELE</name>
<protein>
    <submittedName>
        <fullName evidence="1">A-kinase anchor protein 6</fullName>
    </submittedName>
</protein>
<accession>A0A5C6NY20</accession>
<keyword evidence="1" id="KW-0418">Kinase</keyword>
<evidence type="ECO:0000313" key="2">
    <source>
        <dbReference type="Proteomes" id="UP000324091"/>
    </source>
</evidence>
<proteinExistence type="predicted"/>
<comment type="caution">
    <text evidence="1">The sequence shown here is derived from an EMBL/GenBank/DDBJ whole genome shotgun (WGS) entry which is preliminary data.</text>
</comment>
<keyword evidence="1" id="KW-0808">Transferase</keyword>
<sequence>SSHVELTMMEAKKTSLLSRAETLKRSQNGLPGNLHHKIHNLTHTWKQLEKILSEHSGSGSQRTQSANPKSSLLEVHRDVLENPRSSLSPLTNALLEQLEARIKELKVWLRDTELLIFNSCLREHKDAAQQLQSFKVAAGWSLLRETDVWPDGSHQGRELLHVQEFFNRRQLGYWWFNELVDHFYSSSSGHFRLHSHVLTLSRSVDVPPPRPPLPRTSDPT</sequence>
<dbReference type="GO" id="GO:0016301">
    <property type="term" value="F:kinase activity"/>
    <property type="evidence" value="ECO:0007669"/>
    <property type="project" value="UniProtKB-KW"/>
</dbReference>
<dbReference type="AlphaFoldDB" id="A0A5C6NY20"/>
<reference evidence="1 2" key="1">
    <citation type="submission" date="2019-04" db="EMBL/GenBank/DDBJ databases">
        <title>Chromosome genome assembly for Takifugu flavidus.</title>
        <authorList>
            <person name="Xiao S."/>
        </authorList>
    </citation>
    <scope>NUCLEOTIDE SEQUENCE [LARGE SCALE GENOMIC DNA]</scope>
    <source>
        <strain evidence="1">HTHZ2018</strain>
        <tissue evidence="1">Muscle</tissue>
    </source>
</reference>